<feature type="domain" description="RRM" evidence="10">
    <location>
        <begin position="1"/>
        <end position="59"/>
    </location>
</feature>
<evidence type="ECO:0000256" key="8">
    <source>
        <dbReference type="ARBA" id="ARBA00023242"/>
    </source>
</evidence>
<dbReference type="EC" id="5.2.1.8" evidence="5"/>
<dbReference type="Gene3D" id="3.30.70.330">
    <property type="match status" value="1"/>
</dbReference>
<accession>A0A8H4A2G6</accession>
<evidence type="ECO:0000256" key="7">
    <source>
        <dbReference type="ARBA" id="ARBA00023235"/>
    </source>
</evidence>
<name>A0A8H4A2G6_GIGMA</name>
<dbReference type="InterPro" id="IPR000504">
    <property type="entry name" value="RRM_dom"/>
</dbReference>
<dbReference type="GO" id="GO:0003723">
    <property type="term" value="F:RNA binding"/>
    <property type="evidence" value="ECO:0007669"/>
    <property type="project" value="UniProtKB-UniRule"/>
</dbReference>
<comment type="caution">
    <text evidence="11">The sequence shown here is derived from an EMBL/GenBank/DDBJ whole genome shotgun (WGS) entry which is preliminary data.</text>
</comment>
<keyword evidence="12" id="KW-1185">Reference proteome</keyword>
<dbReference type="Pfam" id="PF00076">
    <property type="entry name" value="RRM_1"/>
    <property type="match status" value="1"/>
</dbReference>
<evidence type="ECO:0000259" key="10">
    <source>
        <dbReference type="PROSITE" id="PS50102"/>
    </source>
</evidence>
<dbReference type="PANTHER" id="PTHR45843">
    <property type="entry name" value="PEPTIDYL-PROLYL CIS-TRANS ISOMERASE-LIKE 4"/>
    <property type="match status" value="1"/>
</dbReference>
<organism evidence="11 12">
    <name type="scientific">Gigaspora margarita</name>
    <dbReference type="NCBI Taxonomy" id="4874"/>
    <lineage>
        <taxon>Eukaryota</taxon>
        <taxon>Fungi</taxon>
        <taxon>Fungi incertae sedis</taxon>
        <taxon>Mucoromycota</taxon>
        <taxon>Glomeromycotina</taxon>
        <taxon>Glomeromycetes</taxon>
        <taxon>Diversisporales</taxon>
        <taxon>Gigasporaceae</taxon>
        <taxon>Gigaspora</taxon>
    </lineage>
</organism>
<protein>
    <recommendedName>
        <fullName evidence="5">peptidylprolyl isomerase</fullName>
        <ecNumber evidence="5">5.2.1.8</ecNumber>
    </recommendedName>
</protein>
<evidence type="ECO:0000256" key="1">
    <source>
        <dbReference type="ARBA" id="ARBA00000971"/>
    </source>
</evidence>
<evidence type="ECO:0000256" key="2">
    <source>
        <dbReference type="ARBA" id="ARBA00002388"/>
    </source>
</evidence>
<dbReference type="EMBL" id="WTPW01002145">
    <property type="protein sequence ID" value="KAF0395336.1"/>
    <property type="molecule type" value="Genomic_DNA"/>
</dbReference>
<evidence type="ECO:0000256" key="5">
    <source>
        <dbReference type="ARBA" id="ARBA00013194"/>
    </source>
</evidence>
<evidence type="ECO:0000256" key="6">
    <source>
        <dbReference type="ARBA" id="ARBA00023110"/>
    </source>
</evidence>
<dbReference type="InterPro" id="IPR035542">
    <property type="entry name" value="CRIP"/>
</dbReference>
<dbReference type="InterPro" id="IPR012677">
    <property type="entry name" value="Nucleotide-bd_a/b_plait_sf"/>
</dbReference>
<gene>
    <name evidence="11" type="ORF">F8M41_010266</name>
</gene>
<dbReference type="SUPFAM" id="SSF54928">
    <property type="entry name" value="RNA-binding domain, RBD"/>
    <property type="match status" value="1"/>
</dbReference>
<comment type="function">
    <text evidence="2">PPIases accelerate the folding of proteins. It catalyzes the cis-trans isomerization of proline imidic peptide bonds in oligopeptides.</text>
</comment>
<dbReference type="GO" id="GO:0005634">
    <property type="term" value="C:nucleus"/>
    <property type="evidence" value="ECO:0007669"/>
    <property type="project" value="UniProtKB-SubCell"/>
</dbReference>
<evidence type="ECO:0000313" key="11">
    <source>
        <dbReference type="EMBL" id="KAF0395336.1"/>
    </source>
</evidence>
<dbReference type="OrthoDB" id="21467at2759"/>
<proteinExistence type="inferred from homology"/>
<keyword evidence="6" id="KW-0697">Rotamase</keyword>
<dbReference type="Proteomes" id="UP000439903">
    <property type="component" value="Unassembled WGS sequence"/>
</dbReference>
<dbReference type="AlphaFoldDB" id="A0A8H4A2G6"/>
<keyword evidence="7" id="KW-0413">Isomerase</keyword>
<dbReference type="GO" id="GO:0003755">
    <property type="term" value="F:peptidyl-prolyl cis-trans isomerase activity"/>
    <property type="evidence" value="ECO:0007669"/>
    <property type="project" value="UniProtKB-KW"/>
</dbReference>
<comment type="similarity">
    <text evidence="4">Belongs to the cyclophilin-type PPIase family. PPIL4 subfamily.</text>
</comment>
<keyword evidence="8" id="KW-0539">Nucleus</keyword>
<evidence type="ECO:0000256" key="9">
    <source>
        <dbReference type="PROSITE-ProRule" id="PRU00176"/>
    </source>
</evidence>
<evidence type="ECO:0000256" key="4">
    <source>
        <dbReference type="ARBA" id="ARBA00010739"/>
    </source>
</evidence>
<evidence type="ECO:0000313" key="12">
    <source>
        <dbReference type="Proteomes" id="UP000439903"/>
    </source>
</evidence>
<reference evidence="11 12" key="1">
    <citation type="journal article" date="2019" name="Environ. Microbiol.">
        <title>At the nexus of three kingdoms: the genome of the mycorrhizal fungus Gigaspora margarita provides insights into plant, endobacterial and fungal interactions.</title>
        <authorList>
            <person name="Venice F."/>
            <person name="Ghignone S."/>
            <person name="Salvioli di Fossalunga A."/>
            <person name="Amselem J."/>
            <person name="Novero M."/>
            <person name="Xianan X."/>
            <person name="Sedzielewska Toro K."/>
            <person name="Morin E."/>
            <person name="Lipzen A."/>
            <person name="Grigoriev I.V."/>
            <person name="Henrissat B."/>
            <person name="Martin F.M."/>
            <person name="Bonfante P."/>
        </authorList>
    </citation>
    <scope>NUCLEOTIDE SEQUENCE [LARGE SCALE GENOMIC DNA]</scope>
    <source>
        <strain evidence="11 12">BEG34</strain>
    </source>
</reference>
<sequence length="173" mass="20211">MLGFGTIASCEIIRDKKTGGSLYYTFIEFENKEDCEAAYFKMNNVLIDGRRTKVDFSQLISKLHEDWFASKIKKARGVDPKFREKGKISWANKDDKVDNYENERQRFNKSDNVDNYENERQRFNKGDKEKPSVRKHGDGVLRCDSDYYERSALQKRPHIVPLVGTRVNARVTT</sequence>
<dbReference type="PANTHER" id="PTHR45843:SF1">
    <property type="entry name" value="PEPTIDYL-PROLYL CIS-TRANS ISOMERASE-LIKE 4"/>
    <property type="match status" value="1"/>
</dbReference>
<keyword evidence="9" id="KW-0694">RNA-binding</keyword>
<evidence type="ECO:0000256" key="3">
    <source>
        <dbReference type="ARBA" id="ARBA00004123"/>
    </source>
</evidence>
<dbReference type="PROSITE" id="PS50102">
    <property type="entry name" value="RRM"/>
    <property type="match status" value="1"/>
</dbReference>
<comment type="catalytic activity">
    <reaction evidence="1">
        <text>[protein]-peptidylproline (omega=180) = [protein]-peptidylproline (omega=0)</text>
        <dbReference type="Rhea" id="RHEA:16237"/>
        <dbReference type="Rhea" id="RHEA-COMP:10747"/>
        <dbReference type="Rhea" id="RHEA-COMP:10748"/>
        <dbReference type="ChEBI" id="CHEBI:83833"/>
        <dbReference type="ChEBI" id="CHEBI:83834"/>
        <dbReference type="EC" id="5.2.1.8"/>
    </reaction>
</comment>
<comment type="subcellular location">
    <subcellularLocation>
        <location evidence="3">Nucleus</location>
    </subcellularLocation>
</comment>
<dbReference type="InterPro" id="IPR035979">
    <property type="entry name" value="RBD_domain_sf"/>
</dbReference>